<dbReference type="RefSeq" id="WP_253763550.1">
    <property type="nucleotide sequence ID" value="NZ_JAMZDZ010000001.1"/>
</dbReference>
<protein>
    <submittedName>
        <fullName evidence="3">CPBP family intramembrane glutamic endopeptidase</fullName>
        <ecNumber evidence="3">3.4.-.-</ecNumber>
    </submittedName>
</protein>
<evidence type="ECO:0000256" key="1">
    <source>
        <dbReference type="SAM" id="Phobius"/>
    </source>
</evidence>
<proteinExistence type="predicted"/>
<name>A0ABV8LQ24_9ACTN</name>
<comment type="caution">
    <text evidence="3">The sequence shown here is derived from an EMBL/GenBank/DDBJ whole genome shotgun (WGS) entry which is preliminary data.</text>
</comment>
<evidence type="ECO:0000313" key="4">
    <source>
        <dbReference type="Proteomes" id="UP001595816"/>
    </source>
</evidence>
<feature type="transmembrane region" description="Helical" evidence="1">
    <location>
        <begin position="160"/>
        <end position="180"/>
    </location>
</feature>
<dbReference type="InterPro" id="IPR003675">
    <property type="entry name" value="Rce1/LyrA-like_dom"/>
</dbReference>
<dbReference type="EMBL" id="JBHSAY010000009">
    <property type="protein sequence ID" value="MFC4133072.1"/>
    <property type="molecule type" value="Genomic_DNA"/>
</dbReference>
<gene>
    <name evidence="3" type="ORF">ACFOZ4_20865</name>
</gene>
<feature type="transmembrane region" description="Helical" evidence="1">
    <location>
        <begin position="29"/>
        <end position="49"/>
    </location>
</feature>
<feature type="transmembrane region" description="Helical" evidence="1">
    <location>
        <begin position="69"/>
        <end position="90"/>
    </location>
</feature>
<keyword evidence="1" id="KW-0812">Transmembrane</keyword>
<accession>A0ABV8LQ24</accession>
<sequence>MRLLAQIVTVSVVAFAGNAAVGAVQWNVWPTLVLGVATAVLSLFAYAWVVRRTERRAPAEVAWKGAGGAFGRGAVIGFGLFAAVIAVIALSGGYRVDGWGSVSGAVALAGVTAAAAVTEELLFRGVLLRFVEQRIGTWLALVLTGGLFGLAHLFNPHASVWSSLAIAVEAGGMLGAAYVATRNLWVPIGLHFAWNFAEGGIFGTGVSGQSAPDGLLHGVLSGSTALSGGEFGPEASLYALVAGVVVTGVFLWLARRRGQLVPMRRRAAGVTATVSLSR</sequence>
<keyword evidence="1" id="KW-1133">Transmembrane helix</keyword>
<keyword evidence="1" id="KW-0472">Membrane</keyword>
<feature type="domain" description="CAAX prenyl protease 2/Lysostaphin resistance protein A-like" evidence="2">
    <location>
        <begin position="105"/>
        <end position="196"/>
    </location>
</feature>
<feature type="transmembrane region" description="Helical" evidence="1">
    <location>
        <begin position="235"/>
        <end position="254"/>
    </location>
</feature>
<reference evidence="4" key="1">
    <citation type="journal article" date="2019" name="Int. J. Syst. Evol. Microbiol.">
        <title>The Global Catalogue of Microorganisms (GCM) 10K type strain sequencing project: providing services to taxonomists for standard genome sequencing and annotation.</title>
        <authorList>
            <consortium name="The Broad Institute Genomics Platform"/>
            <consortium name="The Broad Institute Genome Sequencing Center for Infectious Disease"/>
            <person name="Wu L."/>
            <person name="Ma J."/>
        </authorList>
    </citation>
    <scope>NUCLEOTIDE SEQUENCE [LARGE SCALE GENOMIC DNA]</scope>
    <source>
        <strain evidence="4">CGMCC 4.7289</strain>
    </source>
</reference>
<dbReference type="Pfam" id="PF02517">
    <property type="entry name" value="Rce1-like"/>
    <property type="match status" value="1"/>
</dbReference>
<keyword evidence="3" id="KW-0378">Hydrolase</keyword>
<dbReference type="PANTHER" id="PTHR39430:SF1">
    <property type="entry name" value="PROTEASE"/>
    <property type="match status" value="1"/>
</dbReference>
<feature type="transmembrane region" description="Helical" evidence="1">
    <location>
        <begin position="102"/>
        <end position="123"/>
    </location>
</feature>
<evidence type="ECO:0000313" key="3">
    <source>
        <dbReference type="EMBL" id="MFC4133072.1"/>
    </source>
</evidence>
<dbReference type="Proteomes" id="UP001595816">
    <property type="component" value="Unassembled WGS sequence"/>
</dbReference>
<organism evidence="3 4">
    <name type="scientific">Hamadaea flava</name>
    <dbReference type="NCBI Taxonomy" id="1742688"/>
    <lineage>
        <taxon>Bacteria</taxon>
        <taxon>Bacillati</taxon>
        <taxon>Actinomycetota</taxon>
        <taxon>Actinomycetes</taxon>
        <taxon>Micromonosporales</taxon>
        <taxon>Micromonosporaceae</taxon>
        <taxon>Hamadaea</taxon>
    </lineage>
</organism>
<dbReference type="EC" id="3.4.-.-" evidence="3"/>
<dbReference type="PANTHER" id="PTHR39430">
    <property type="entry name" value="MEMBRANE-ASSOCIATED PROTEASE-RELATED"/>
    <property type="match status" value="1"/>
</dbReference>
<dbReference type="GO" id="GO:0016787">
    <property type="term" value="F:hydrolase activity"/>
    <property type="evidence" value="ECO:0007669"/>
    <property type="project" value="UniProtKB-KW"/>
</dbReference>
<feature type="transmembrane region" description="Helical" evidence="1">
    <location>
        <begin position="192"/>
        <end position="211"/>
    </location>
</feature>
<keyword evidence="4" id="KW-1185">Reference proteome</keyword>
<feature type="transmembrane region" description="Helical" evidence="1">
    <location>
        <begin position="135"/>
        <end position="154"/>
    </location>
</feature>
<evidence type="ECO:0000259" key="2">
    <source>
        <dbReference type="Pfam" id="PF02517"/>
    </source>
</evidence>